<reference evidence="6 7" key="1">
    <citation type="submission" date="2024-09" db="EMBL/GenBank/DDBJ databases">
        <authorList>
            <person name="Sun Q."/>
            <person name="Mori K."/>
        </authorList>
    </citation>
    <scope>NUCLEOTIDE SEQUENCE [LARGE SCALE GENOMIC DNA]</scope>
    <source>
        <strain evidence="6 7">JCM 3324</strain>
    </source>
</reference>
<dbReference type="EMBL" id="JBHMCF010000011">
    <property type="protein sequence ID" value="MFB9470954.1"/>
    <property type="molecule type" value="Genomic_DNA"/>
</dbReference>
<dbReference type="PANTHER" id="PTHR30055:SF234">
    <property type="entry name" value="HTH-TYPE TRANSCRIPTIONAL REGULATOR BETI"/>
    <property type="match status" value="1"/>
</dbReference>
<evidence type="ECO:0000256" key="1">
    <source>
        <dbReference type="ARBA" id="ARBA00023015"/>
    </source>
</evidence>
<sequence length="206" mass="22509">MMMAGLRERKKEQTRQRIAETALRLFGERGYDAVTVNEVAEAAGVAKVTLFSYFPSKECLVLDAIKDDYAAAVKGRREGQTPLGALREYCRGIVRRGAGTSVEALITRVQVVASSPALLSEVYKTNMGEREELAAALEAAMPDAGLAPRLMAAQITAVITTLQETFFQRLFTGVPLEEAERLLQEEVEVAFDLLEHGLSPDDGDKS</sequence>
<evidence type="ECO:0000313" key="6">
    <source>
        <dbReference type="EMBL" id="MFB9470954.1"/>
    </source>
</evidence>
<dbReference type="RefSeq" id="WP_364374080.1">
    <property type="nucleotide sequence ID" value="NZ_JBHMCF010000011.1"/>
</dbReference>
<dbReference type="InterPro" id="IPR001647">
    <property type="entry name" value="HTH_TetR"/>
</dbReference>
<dbReference type="InterPro" id="IPR009057">
    <property type="entry name" value="Homeodomain-like_sf"/>
</dbReference>
<evidence type="ECO:0000259" key="5">
    <source>
        <dbReference type="PROSITE" id="PS50977"/>
    </source>
</evidence>
<feature type="DNA-binding region" description="H-T-H motif" evidence="4">
    <location>
        <begin position="35"/>
        <end position="54"/>
    </location>
</feature>
<proteinExistence type="predicted"/>
<evidence type="ECO:0000313" key="7">
    <source>
        <dbReference type="Proteomes" id="UP001589568"/>
    </source>
</evidence>
<comment type="caution">
    <text evidence="6">The sequence shown here is derived from an EMBL/GenBank/DDBJ whole genome shotgun (WGS) entry which is preliminary data.</text>
</comment>
<dbReference type="Pfam" id="PF00440">
    <property type="entry name" value="TetR_N"/>
    <property type="match status" value="1"/>
</dbReference>
<protein>
    <submittedName>
        <fullName evidence="6">TetR/AcrR family transcriptional regulator</fullName>
    </submittedName>
</protein>
<dbReference type="PROSITE" id="PS50977">
    <property type="entry name" value="HTH_TETR_2"/>
    <property type="match status" value="1"/>
</dbReference>
<dbReference type="PANTHER" id="PTHR30055">
    <property type="entry name" value="HTH-TYPE TRANSCRIPTIONAL REGULATOR RUTR"/>
    <property type="match status" value="1"/>
</dbReference>
<keyword evidence="3" id="KW-0804">Transcription</keyword>
<dbReference type="PRINTS" id="PR00455">
    <property type="entry name" value="HTHTETR"/>
</dbReference>
<feature type="domain" description="HTH tetR-type" evidence="5">
    <location>
        <begin position="12"/>
        <end position="72"/>
    </location>
</feature>
<dbReference type="Gene3D" id="1.10.357.10">
    <property type="entry name" value="Tetracycline Repressor, domain 2"/>
    <property type="match status" value="1"/>
</dbReference>
<gene>
    <name evidence="6" type="ORF">ACFFR3_15635</name>
</gene>
<dbReference type="InterPro" id="IPR050109">
    <property type="entry name" value="HTH-type_TetR-like_transc_reg"/>
</dbReference>
<evidence type="ECO:0000256" key="3">
    <source>
        <dbReference type="ARBA" id="ARBA00023163"/>
    </source>
</evidence>
<keyword evidence="7" id="KW-1185">Reference proteome</keyword>
<keyword evidence="1" id="KW-0805">Transcription regulation</keyword>
<accession>A0ABV5NKY3</accession>
<organism evidence="6 7">
    <name type="scientific">Nonomuraea salmonea</name>
    <dbReference type="NCBI Taxonomy" id="46181"/>
    <lineage>
        <taxon>Bacteria</taxon>
        <taxon>Bacillati</taxon>
        <taxon>Actinomycetota</taxon>
        <taxon>Actinomycetes</taxon>
        <taxon>Streptosporangiales</taxon>
        <taxon>Streptosporangiaceae</taxon>
        <taxon>Nonomuraea</taxon>
    </lineage>
</organism>
<keyword evidence="2 4" id="KW-0238">DNA-binding</keyword>
<name>A0ABV5NKY3_9ACTN</name>
<dbReference type="Proteomes" id="UP001589568">
    <property type="component" value="Unassembled WGS sequence"/>
</dbReference>
<evidence type="ECO:0000256" key="4">
    <source>
        <dbReference type="PROSITE-ProRule" id="PRU00335"/>
    </source>
</evidence>
<evidence type="ECO:0000256" key="2">
    <source>
        <dbReference type="ARBA" id="ARBA00023125"/>
    </source>
</evidence>
<dbReference type="Gene3D" id="1.10.10.60">
    <property type="entry name" value="Homeodomain-like"/>
    <property type="match status" value="1"/>
</dbReference>
<dbReference type="SUPFAM" id="SSF46689">
    <property type="entry name" value="Homeodomain-like"/>
    <property type="match status" value="1"/>
</dbReference>